<dbReference type="SUPFAM" id="SSF51011">
    <property type="entry name" value="Glycosyl hydrolase domain"/>
    <property type="match status" value="1"/>
</dbReference>
<comment type="similarity">
    <text evidence="3 15">Belongs to the glycosyl hydrolase 31 family.</text>
</comment>
<dbReference type="SMART" id="SM00018">
    <property type="entry name" value="PD"/>
    <property type="match status" value="1"/>
</dbReference>
<evidence type="ECO:0000256" key="2">
    <source>
        <dbReference type="ARBA" id="ARBA00004370"/>
    </source>
</evidence>
<dbReference type="InterPro" id="IPR030459">
    <property type="entry name" value="Glyco_hydro_31_CS"/>
</dbReference>
<feature type="coiled-coil region" evidence="16">
    <location>
        <begin position="118"/>
        <end position="145"/>
    </location>
</feature>
<gene>
    <name evidence="19" type="ORF">OSTQU699_LOCUS2683</name>
</gene>
<dbReference type="CDD" id="cd00111">
    <property type="entry name" value="Trefoil"/>
    <property type="match status" value="1"/>
</dbReference>
<proteinExistence type="inferred from homology"/>
<dbReference type="InterPro" id="IPR000519">
    <property type="entry name" value="P_trefoil_dom"/>
</dbReference>
<dbReference type="Proteomes" id="UP000708148">
    <property type="component" value="Unassembled WGS sequence"/>
</dbReference>
<comment type="caution">
    <text evidence="14">Lacks conserved residue(s) required for the propagation of feature annotation.</text>
</comment>
<dbReference type="Gene3D" id="4.10.110.10">
    <property type="entry name" value="Spasmolytic Protein, domain 1"/>
    <property type="match status" value="1"/>
</dbReference>
<evidence type="ECO:0000259" key="17">
    <source>
        <dbReference type="PROSITE" id="PS51448"/>
    </source>
</evidence>
<feature type="domain" description="P-type" evidence="17">
    <location>
        <begin position="216"/>
        <end position="262"/>
    </location>
</feature>
<dbReference type="InterPro" id="IPR036104">
    <property type="entry name" value="BFN_sf"/>
</dbReference>
<organism evidence="19 20">
    <name type="scientific">Ostreobium quekettii</name>
    <dbReference type="NCBI Taxonomy" id="121088"/>
    <lineage>
        <taxon>Eukaryota</taxon>
        <taxon>Viridiplantae</taxon>
        <taxon>Chlorophyta</taxon>
        <taxon>core chlorophytes</taxon>
        <taxon>Ulvophyceae</taxon>
        <taxon>TCBD clade</taxon>
        <taxon>Bryopsidales</taxon>
        <taxon>Ostreobineae</taxon>
        <taxon>Ostreobiaceae</taxon>
        <taxon>Ostreobium</taxon>
    </lineage>
</organism>
<dbReference type="InterPro" id="IPR003729">
    <property type="entry name" value="Bi_nuclease_dom"/>
</dbReference>
<dbReference type="Pfam" id="PF21365">
    <property type="entry name" value="Glyco_hydro_31_3rd"/>
    <property type="match status" value="1"/>
</dbReference>
<dbReference type="SUPFAM" id="SSF103256">
    <property type="entry name" value="Hypothetical protein TM0160"/>
    <property type="match status" value="1"/>
</dbReference>
<dbReference type="EMBL" id="CAJHUC010000641">
    <property type="protein sequence ID" value="CAD7697322.1"/>
    <property type="molecule type" value="Genomic_DNA"/>
</dbReference>
<dbReference type="PROSITE" id="PS51448">
    <property type="entry name" value="P_TREFOIL_2"/>
    <property type="match status" value="1"/>
</dbReference>
<feature type="disulfide bond" evidence="14">
    <location>
        <begin position="227"/>
        <end position="242"/>
    </location>
</feature>
<evidence type="ECO:0000256" key="6">
    <source>
        <dbReference type="ARBA" id="ARBA00022729"/>
    </source>
</evidence>
<dbReference type="Gene3D" id="3.20.20.80">
    <property type="entry name" value="Glycosidases"/>
    <property type="match status" value="1"/>
</dbReference>
<dbReference type="GO" id="GO:0016020">
    <property type="term" value="C:membrane"/>
    <property type="evidence" value="ECO:0007669"/>
    <property type="project" value="UniProtKB-SubCell"/>
</dbReference>
<dbReference type="Pfam" id="PF13802">
    <property type="entry name" value="Gal_mutarotas_2"/>
    <property type="match status" value="1"/>
</dbReference>
<keyword evidence="20" id="KW-1185">Reference proteome</keyword>
<dbReference type="PANTHER" id="PTHR22762">
    <property type="entry name" value="ALPHA-GLUCOSIDASE"/>
    <property type="match status" value="1"/>
</dbReference>
<evidence type="ECO:0000256" key="1">
    <source>
        <dbReference type="ARBA" id="ARBA00001657"/>
    </source>
</evidence>
<dbReference type="AlphaFoldDB" id="A0A8S1IQB1"/>
<dbReference type="PROSITE" id="PS51658">
    <property type="entry name" value="BFN"/>
    <property type="match status" value="1"/>
</dbReference>
<dbReference type="InterPro" id="IPR025887">
    <property type="entry name" value="Glyco_hydro_31_N_dom"/>
</dbReference>
<evidence type="ECO:0000256" key="4">
    <source>
        <dbReference type="ARBA" id="ARBA00009095"/>
    </source>
</evidence>
<sequence>MRNKGGQAGSEWEQLGTIAFRWPQVTKVRVTALVGNTYHARVHYSRASENGAAGNEVDVDARPSDAINLAVRFDAPVFVNKGVAQRMAHSVRGHEAPELEVIRSCREEMLHIEDPTVMVKLQLQMAVAEERYEDATRLRDQIEQMLSTDRALALVVALESALEGHRYEEAVALRDKLIELRENSAQTSKSMGTPGMILWALAALAALSLAGAGSNERCVSDGPRRDCGWMGINDLACEARGCCWAPVFDSNAPNRPWCFYKSAAVSEYEMASVRETGVGFVGELHQTTSGLPYLGPDIKQLKLSVDYETSSRLHVKISDLEDKRWAVPESLMPRPAASRAATNPLYTFSFEQRPFGFAVARNEDGNVLFDTNGHSLFFKNQYLELTSPVPESSALYGIGERTRSDGIRLQRNGVPTTMWNKDTAAADADTNLYGSHPFLMAIEEGGNAHGIFLLNSNGMDVVLTESTISYRWGYSNVEEVETVVKQYEKADIPLEAMWTDIDYMDGFRDFTLDPNNFGMSQMRTLVKKLHANGQRWVPIIDPGIKVDPGYPAYDDGIREDIFLKDVKGVRYIGKVRTGRTRRAWVLLVLACTPDLGRKGFRGDIACSQNISLNLHLELPPYSINNANRAAPLSEKTIPVSLVHHDGTPEYDAHNLYGFSEAVLTHRALADILTERPFVLTRSSFAGSGKYAAHWSGDNSATWDDLRWSIGSVLNSNLFGMPLVGADICGFNGQTTEELCARWISLGAFYPFSRAHSNRYPQELYLWDGVAAAARKALKMRVRLIPYLYTAFKKAASEGGTVASPLWYEFPQDANTHNNSRQFLLGSGLLVSPVLEEGADHVEAYIPEGTWYNIWDYSVVQGPQALLLPCPLGEIQVHLRAGTVIPMQRAARTTKEAAAGPLDLVVALPPPGAGRAPGLRHGDQHAEGTVYMDEGAAAVDGPDSLTVRFSARVSGQRGHLITAAALRDGASTKSVPSLGTVTVLGAECGYPEHPGKQAGGSLLTGMRARMRAKVNDVEHPSNSVRYDAERRVLELAAVNGDLTRGAVIKWGCEYDFPAV</sequence>
<comment type="catalytic activity">
    <reaction evidence="1">
        <text>Hydrolysis of terminal, non-reducing (1-&gt;4)-linked alpha-D-glucose residues with release of alpha-D-glucose.</text>
        <dbReference type="EC" id="3.2.1.20"/>
    </reaction>
</comment>
<evidence type="ECO:0000256" key="12">
    <source>
        <dbReference type="ARBA" id="ARBA00025428"/>
    </source>
</evidence>
<keyword evidence="6" id="KW-0732">Signal</keyword>
<evidence type="ECO:0000256" key="11">
    <source>
        <dbReference type="ARBA" id="ARBA00023295"/>
    </source>
</evidence>
<evidence type="ECO:0000256" key="8">
    <source>
        <dbReference type="ARBA" id="ARBA00023136"/>
    </source>
</evidence>
<dbReference type="SUPFAM" id="SSF51445">
    <property type="entry name" value="(Trans)glycosidases"/>
    <property type="match status" value="1"/>
</dbReference>
<evidence type="ECO:0000256" key="13">
    <source>
        <dbReference type="ARBA" id="ARBA00041343"/>
    </source>
</evidence>
<evidence type="ECO:0000256" key="15">
    <source>
        <dbReference type="RuleBase" id="RU361185"/>
    </source>
</evidence>
<dbReference type="GO" id="GO:0030246">
    <property type="term" value="F:carbohydrate binding"/>
    <property type="evidence" value="ECO:0007669"/>
    <property type="project" value="InterPro"/>
</dbReference>
<evidence type="ECO:0000259" key="18">
    <source>
        <dbReference type="PROSITE" id="PS51658"/>
    </source>
</evidence>
<evidence type="ECO:0000256" key="14">
    <source>
        <dbReference type="PROSITE-ProRule" id="PRU00779"/>
    </source>
</evidence>
<dbReference type="PANTHER" id="PTHR22762:SF133">
    <property type="entry name" value="P-TYPE DOMAIN-CONTAINING PROTEIN"/>
    <property type="match status" value="1"/>
</dbReference>
<evidence type="ECO:0000256" key="9">
    <source>
        <dbReference type="ARBA" id="ARBA00023157"/>
    </source>
</evidence>
<dbReference type="InterPro" id="IPR017853">
    <property type="entry name" value="GH"/>
</dbReference>
<comment type="caution">
    <text evidence="19">The sequence shown here is derived from an EMBL/GenBank/DDBJ whole genome shotgun (WGS) entry which is preliminary data.</text>
</comment>
<dbReference type="GO" id="GO:0004518">
    <property type="term" value="F:nuclease activity"/>
    <property type="evidence" value="ECO:0007669"/>
    <property type="project" value="InterPro"/>
</dbReference>
<evidence type="ECO:0000256" key="10">
    <source>
        <dbReference type="ARBA" id="ARBA00023180"/>
    </source>
</evidence>
<reference evidence="19" key="1">
    <citation type="submission" date="2020-12" db="EMBL/GenBank/DDBJ databases">
        <authorList>
            <person name="Iha C."/>
        </authorList>
    </citation>
    <scope>NUCLEOTIDE SEQUENCE</scope>
</reference>
<dbReference type="SUPFAM" id="SSF74650">
    <property type="entry name" value="Galactose mutarotase-like"/>
    <property type="match status" value="1"/>
</dbReference>
<dbReference type="InterPro" id="IPR044913">
    <property type="entry name" value="P_trefoil_dom_sf"/>
</dbReference>
<dbReference type="InterPro" id="IPR000322">
    <property type="entry name" value="Glyco_hydro_31_TIM"/>
</dbReference>
<keyword evidence="9 14" id="KW-1015">Disulfide bond</keyword>
<keyword evidence="10" id="KW-0325">Glycoprotein</keyword>
<evidence type="ECO:0000256" key="5">
    <source>
        <dbReference type="ARBA" id="ARBA00012741"/>
    </source>
</evidence>
<dbReference type="Pfam" id="PF01055">
    <property type="entry name" value="Glyco_hydro_31_2nd"/>
    <property type="match status" value="1"/>
</dbReference>
<evidence type="ECO:0000256" key="3">
    <source>
        <dbReference type="ARBA" id="ARBA00007806"/>
    </source>
</evidence>
<comment type="function">
    <text evidence="12">Bifunctional nuclease with both RNase and DNase activities. Involved in basal defense response. Participates in abscisic acid-derived callose deposition following infection by a necrotrophic pathogen.</text>
</comment>
<dbReference type="Gene3D" id="3.10.690.10">
    <property type="entry name" value="Bifunctional nuclease domain"/>
    <property type="match status" value="1"/>
</dbReference>
<dbReference type="InterPro" id="IPR013780">
    <property type="entry name" value="Glyco_hydro_b"/>
</dbReference>
<evidence type="ECO:0000313" key="20">
    <source>
        <dbReference type="Proteomes" id="UP000708148"/>
    </source>
</evidence>
<comment type="subcellular location">
    <subcellularLocation>
        <location evidence="2">Membrane</location>
    </subcellularLocation>
</comment>
<dbReference type="CDD" id="cd14752">
    <property type="entry name" value="GH31_N"/>
    <property type="match status" value="1"/>
</dbReference>
<dbReference type="GO" id="GO:0090599">
    <property type="term" value="F:alpha-glucosidase activity"/>
    <property type="evidence" value="ECO:0007669"/>
    <property type="project" value="UniProtKB-ARBA"/>
</dbReference>
<dbReference type="Pfam" id="PF00088">
    <property type="entry name" value="Trefoil"/>
    <property type="match status" value="1"/>
</dbReference>
<dbReference type="Gene3D" id="2.60.40.1760">
    <property type="entry name" value="glycosyl hydrolase (family 31)"/>
    <property type="match status" value="1"/>
</dbReference>
<dbReference type="OrthoDB" id="526025at2759"/>
<evidence type="ECO:0000256" key="16">
    <source>
        <dbReference type="SAM" id="Coils"/>
    </source>
</evidence>
<keyword evidence="7 15" id="KW-0378">Hydrolase</keyword>
<keyword evidence="11 15" id="KW-0326">Glycosidase</keyword>
<keyword evidence="16" id="KW-0175">Coiled coil</keyword>
<evidence type="ECO:0000313" key="19">
    <source>
        <dbReference type="EMBL" id="CAD7697322.1"/>
    </source>
</evidence>
<dbReference type="CDD" id="cd06602">
    <property type="entry name" value="GH31_MGAM_SI_GAA"/>
    <property type="match status" value="1"/>
</dbReference>
<feature type="domain" description="BFN" evidence="18">
    <location>
        <begin position="1"/>
        <end position="91"/>
    </location>
</feature>
<keyword evidence="8" id="KW-0472">Membrane</keyword>
<evidence type="ECO:0000256" key="7">
    <source>
        <dbReference type="ARBA" id="ARBA00022801"/>
    </source>
</evidence>
<dbReference type="PROSITE" id="PS00707">
    <property type="entry name" value="GLYCOSYL_HYDROL_F31_2"/>
    <property type="match status" value="1"/>
</dbReference>
<dbReference type="Pfam" id="PF02577">
    <property type="entry name" value="BFN_dom"/>
    <property type="match status" value="1"/>
</dbReference>
<dbReference type="EC" id="3.2.1.20" evidence="5"/>
<comment type="similarity">
    <text evidence="4">Belongs to the bifunctional nuclease family.</text>
</comment>
<protein>
    <recommendedName>
        <fullName evidence="5">alpha-glucosidase</fullName>
        <ecNumber evidence="5">3.2.1.20</ecNumber>
    </recommendedName>
    <alternativeName>
        <fullName evidence="13">Maltase</fullName>
    </alternativeName>
</protein>
<dbReference type="InterPro" id="IPR048395">
    <property type="entry name" value="Glyco_hydro_31_C"/>
</dbReference>
<dbReference type="Gene3D" id="2.60.40.1180">
    <property type="entry name" value="Golgi alpha-mannosidase II"/>
    <property type="match status" value="2"/>
</dbReference>
<name>A0A8S1IQB1_9CHLO</name>
<accession>A0A8S1IQB1</accession>
<dbReference type="InterPro" id="IPR011013">
    <property type="entry name" value="Gal_mutarotase_sf_dom"/>
</dbReference>
<dbReference type="GO" id="GO:0005975">
    <property type="term" value="P:carbohydrate metabolic process"/>
    <property type="evidence" value="ECO:0007669"/>
    <property type="project" value="InterPro"/>
</dbReference>